<dbReference type="InterPro" id="IPR029052">
    <property type="entry name" value="Metallo-depent_PP-like"/>
</dbReference>
<evidence type="ECO:0000313" key="2">
    <source>
        <dbReference type="EMBL" id="RAU20747.1"/>
    </source>
</evidence>
<dbReference type="InterPro" id="IPR050126">
    <property type="entry name" value="Ap4A_hydrolase"/>
</dbReference>
<dbReference type="AlphaFoldDB" id="A0A364NV20"/>
<protein>
    <recommendedName>
        <fullName evidence="1">Calcineurin-like phosphoesterase domain-containing protein</fullName>
    </recommendedName>
</protein>
<dbReference type="PANTHER" id="PTHR42850">
    <property type="entry name" value="METALLOPHOSPHOESTERASE"/>
    <property type="match status" value="1"/>
</dbReference>
<dbReference type="GO" id="GO:0016791">
    <property type="term" value="F:phosphatase activity"/>
    <property type="evidence" value="ECO:0007669"/>
    <property type="project" value="TreeGrafter"/>
</dbReference>
<reference evidence="2 3" key="1">
    <citation type="submission" date="2017-11" db="EMBL/GenBank/DDBJ databases">
        <title>Draft genome sequence of magnetotactic bacterium Magnetospirillum kuznetsovii LBB-42.</title>
        <authorList>
            <person name="Grouzdev D.S."/>
            <person name="Rysina M.S."/>
            <person name="Baslerov R.V."/>
            <person name="Koziaeva V."/>
        </authorList>
    </citation>
    <scope>NUCLEOTIDE SEQUENCE [LARGE SCALE GENOMIC DNA]</scope>
    <source>
        <strain evidence="2 3">LBB-42</strain>
    </source>
</reference>
<gene>
    <name evidence="2" type="ORF">CU669_16825</name>
</gene>
<dbReference type="InterPro" id="IPR004843">
    <property type="entry name" value="Calcineurin-like_PHP"/>
</dbReference>
<dbReference type="Proteomes" id="UP000251075">
    <property type="component" value="Unassembled WGS sequence"/>
</dbReference>
<accession>A0A364NV20</accession>
<keyword evidence="3" id="KW-1185">Reference proteome</keyword>
<dbReference type="OrthoDB" id="9807890at2"/>
<feature type="domain" description="Calcineurin-like phosphoesterase" evidence="1">
    <location>
        <begin position="3"/>
        <end position="202"/>
    </location>
</feature>
<dbReference type="PANTHER" id="PTHR42850:SF4">
    <property type="entry name" value="ZINC-DEPENDENT ENDOPOLYPHOSPHATASE"/>
    <property type="match status" value="1"/>
</dbReference>
<evidence type="ECO:0000259" key="1">
    <source>
        <dbReference type="Pfam" id="PF00149"/>
    </source>
</evidence>
<dbReference type="GO" id="GO:0005737">
    <property type="term" value="C:cytoplasm"/>
    <property type="evidence" value="ECO:0007669"/>
    <property type="project" value="TreeGrafter"/>
</dbReference>
<name>A0A364NV20_9PROT</name>
<sequence length="241" mass="26414">MDRIYAIGDVHGCAEQLDALLRQIHLHAAGAGIDRPKVVCLGDYIDRGPDSKGVLDILTGPKMDQFEPVFLLGNHDLVLVGVCEGGLPSWDWVSEHGGQKCMDSFGHFPARNFKLSIKHFRQAIPPAHKAFLAALKASVSHRYGPWFFSHAGVNPNRALDQQTAMPMIYGDIDMFQHDHDALAPNLRERLGACVVHGHFVSRSKQVDVHPHRICVDTGAGYPGGKLSAVALFNDGRVEVLT</sequence>
<evidence type="ECO:0000313" key="3">
    <source>
        <dbReference type="Proteomes" id="UP000251075"/>
    </source>
</evidence>
<dbReference type="RefSeq" id="WP_112146753.1">
    <property type="nucleotide sequence ID" value="NZ_PGTO01000017.1"/>
</dbReference>
<dbReference type="Gene3D" id="3.60.21.10">
    <property type="match status" value="1"/>
</dbReference>
<organism evidence="2 3">
    <name type="scientific">Paramagnetospirillum kuznetsovii</name>
    <dbReference type="NCBI Taxonomy" id="2053833"/>
    <lineage>
        <taxon>Bacteria</taxon>
        <taxon>Pseudomonadati</taxon>
        <taxon>Pseudomonadota</taxon>
        <taxon>Alphaproteobacteria</taxon>
        <taxon>Rhodospirillales</taxon>
        <taxon>Magnetospirillaceae</taxon>
        <taxon>Paramagnetospirillum</taxon>
    </lineage>
</organism>
<dbReference type="Pfam" id="PF00149">
    <property type="entry name" value="Metallophos"/>
    <property type="match status" value="1"/>
</dbReference>
<comment type="caution">
    <text evidence="2">The sequence shown here is derived from an EMBL/GenBank/DDBJ whole genome shotgun (WGS) entry which is preliminary data.</text>
</comment>
<dbReference type="EMBL" id="PGTO01000017">
    <property type="protein sequence ID" value="RAU20747.1"/>
    <property type="molecule type" value="Genomic_DNA"/>
</dbReference>
<dbReference type="GO" id="GO:0008803">
    <property type="term" value="F:bis(5'-nucleosyl)-tetraphosphatase (symmetrical) activity"/>
    <property type="evidence" value="ECO:0007669"/>
    <property type="project" value="TreeGrafter"/>
</dbReference>
<dbReference type="SUPFAM" id="SSF56300">
    <property type="entry name" value="Metallo-dependent phosphatases"/>
    <property type="match status" value="1"/>
</dbReference>
<proteinExistence type="predicted"/>
<dbReference type="GO" id="GO:0110154">
    <property type="term" value="P:RNA decapping"/>
    <property type="evidence" value="ECO:0007669"/>
    <property type="project" value="TreeGrafter"/>
</dbReference>